<comment type="caution">
    <text evidence="2">The sequence shown here is derived from an EMBL/GenBank/DDBJ whole genome shotgun (WGS) entry which is preliminary data.</text>
</comment>
<dbReference type="EMBL" id="JAULSO010000005">
    <property type="protein sequence ID" value="KAK3682772.1"/>
    <property type="molecule type" value="Genomic_DNA"/>
</dbReference>
<accession>A0AAE1C8F8</accession>
<protein>
    <submittedName>
        <fullName evidence="2">Uncharacterized protein</fullName>
    </submittedName>
</protein>
<dbReference type="AlphaFoldDB" id="A0AAE1C8F8"/>
<proteinExistence type="predicted"/>
<dbReference type="Proteomes" id="UP001270362">
    <property type="component" value="Unassembled WGS sequence"/>
</dbReference>
<organism evidence="2 3">
    <name type="scientific">Podospora appendiculata</name>
    <dbReference type="NCBI Taxonomy" id="314037"/>
    <lineage>
        <taxon>Eukaryota</taxon>
        <taxon>Fungi</taxon>
        <taxon>Dikarya</taxon>
        <taxon>Ascomycota</taxon>
        <taxon>Pezizomycotina</taxon>
        <taxon>Sordariomycetes</taxon>
        <taxon>Sordariomycetidae</taxon>
        <taxon>Sordariales</taxon>
        <taxon>Podosporaceae</taxon>
        <taxon>Podospora</taxon>
    </lineage>
</organism>
<evidence type="ECO:0000313" key="2">
    <source>
        <dbReference type="EMBL" id="KAK3682772.1"/>
    </source>
</evidence>
<reference evidence="2" key="2">
    <citation type="submission" date="2023-06" db="EMBL/GenBank/DDBJ databases">
        <authorList>
            <consortium name="Lawrence Berkeley National Laboratory"/>
            <person name="Haridas S."/>
            <person name="Hensen N."/>
            <person name="Bonometti L."/>
            <person name="Westerberg I."/>
            <person name="Brannstrom I.O."/>
            <person name="Guillou S."/>
            <person name="Cros-Aarteil S."/>
            <person name="Calhoun S."/>
            <person name="Kuo A."/>
            <person name="Mondo S."/>
            <person name="Pangilinan J."/>
            <person name="Riley R."/>
            <person name="Labutti K."/>
            <person name="Andreopoulos B."/>
            <person name="Lipzen A."/>
            <person name="Chen C."/>
            <person name="Yanf M."/>
            <person name="Daum C."/>
            <person name="Ng V."/>
            <person name="Clum A."/>
            <person name="Steindorff A."/>
            <person name="Ohm R."/>
            <person name="Martin F."/>
            <person name="Silar P."/>
            <person name="Natvig D."/>
            <person name="Lalanne C."/>
            <person name="Gautier V."/>
            <person name="Ament-Velasquez S.L."/>
            <person name="Kruys A."/>
            <person name="Hutchinson M.I."/>
            <person name="Powell A.J."/>
            <person name="Barry K."/>
            <person name="Miller A.N."/>
            <person name="Grigoriev I.V."/>
            <person name="Debuchy R."/>
            <person name="Gladieux P."/>
            <person name="Thoren M.H."/>
            <person name="Johannesson H."/>
        </authorList>
    </citation>
    <scope>NUCLEOTIDE SEQUENCE</scope>
    <source>
        <strain evidence="2">CBS 314.62</strain>
    </source>
</reference>
<reference evidence="2" key="1">
    <citation type="journal article" date="2023" name="Mol. Phylogenet. Evol.">
        <title>Genome-scale phylogeny and comparative genomics of the fungal order Sordariales.</title>
        <authorList>
            <person name="Hensen N."/>
            <person name="Bonometti L."/>
            <person name="Westerberg I."/>
            <person name="Brannstrom I.O."/>
            <person name="Guillou S."/>
            <person name="Cros-Aarteil S."/>
            <person name="Calhoun S."/>
            <person name="Haridas S."/>
            <person name="Kuo A."/>
            <person name="Mondo S."/>
            <person name="Pangilinan J."/>
            <person name="Riley R."/>
            <person name="LaButti K."/>
            <person name="Andreopoulos B."/>
            <person name="Lipzen A."/>
            <person name="Chen C."/>
            <person name="Yan M."/>
            <person name="Daum C."/>
            <person name="Ng V."/>
            <person name="Clum A."/>
            <person name="Steindorff A."/>
            <person name="Ohm R.A."/>
            <person name="Martin F."/>
            <person name="Silar P."/>
            <person name="Natvig D.O."/>
            <person name="Lalanne C."/>
            <person name="Gautier V."/>
            <person name="Ament-Velasquez S.L."/>
            <person name="Kruys A."/>
            <person name="Hutchinson M.I."/>
            <person name="Powell A.J."/>
            <person name="Barry K."/>
            <person name="Miller A.N."/>
            <person name="Grigoriev I.V."/>
            <person name="Debuchy R."/>
            <person name="Gladieux P."/>
            <person name="Hiltunen Thoren M."/>
            <person name="Johannesson H."/>
        </authorList>
    </citation>
    <scope>NUCLEOTIDE SEQUENCE</scope>
    <source>
        <strain evidence="2">CBS 314.62</strain>
    </source>
</reference>
<sequence length="171" mass="18236">MRSSSPSTSQRSMTPASPSTLAAPPKPTALPCAPSHLSPWPSYRPLSSAPSSACPSSTTTPRQLCGWFHLTFGAIGPSPFPSPSAPLCCGSLGPACSHPCLSAAQAPREAMGVCGPSSRCRMTEVGRVSQPRRRRRVLARIRNPSRSRQFEIVSLQLLLSENHIQAIDKYA</sequence>
<feature type="region of interest" description="Disordered" evidence="1">
    <location>
        <begin position="1"/>
        <end position="33"/>
    </location>
</feature>
<evidence type="ECO:0000313" key="3">
    <source>
        <dbReference type="Proteomes" id="UP001270362"/>
    </source>
</evidence>
<gene>
    <name evidence="2" type="ORF">B0T22DRAFT_471939</name>
</gene>
<keyword evidence="3" id="KW-1185">Reference proteome</keyword>
<evidence type="ECO:0000256" key="1">
    <source>
        <dbReference type="SAM" id="MobiDB-lite"/>
    </source>
</evidence>
<name>A0AAE1C8F8_9PEZI</name>